<feature type="region of interest" description="Disordered" evidence="1">
    <location>
        <begin position="1"/>
        <end position="31"/>
    </location>
</feature>
<sequence>MTKTKIKSPLLDQTEGQQEESQERKLSYPKIQGQRKRSLQALLKMPLILNISLLANLPMQRSQVIQLMTQECNRIKSLTRVTMMNNPLTRRPYPFDLNKPLSLIRDHRGRQVIPQDFFVNNDLEYLKGGDLSRQYSTSVTKTKAAIYEIKWIEDLV</sequence>
<name>A0A6L2MFR6_TANCI</name>
<dbReference type="AlphaFoldDB" id="A0A6L2MFR6"/>
<reference evidence="2" key="1">
    <citation type="journal article" date="2019" name="Sci. Rep.">
        <title>Draft genome of Tanacetum cinerariifolium, the natural source of mosquito coil.</title>
        <authorList>
            <person name="Yamashiro T."/>
            <person name="Shiraishi A."/>
            <person name="Satake H."/>
            <person name="Nakayama K."/>
        </authorList>
    </citation>
    <scope>NUCLEOTIDE SEQUENCE</scope>
</reference>
<evidence type="ECO:0000313" key="2">
    <source>
        <dbReference type="EMBL" id="GEU71045.1"/>
    </source>
</evidence>
<comment type="caution">
    <text evidence="2">The sequence shown here is derived from an EMBL/GenBank/DDBJ whole genome shotgun (WGS) entry which is preliminary data.</text>
</comment>
<gene>
    <name evidence="2" type="ORF">Tci_043023</name>
</gene>
<evidence type="ECO:0000256" key="1">
    <source>
        <dbReference type="SAM" id="MobiDB-lite"/>
    </source>
</evidence>
<organism evidence="2">
    <name type="scientific">Tanacetum cinerariifolium</name>
    <name type="common">Dalmatian daisy</name>
    <name type="synonym">Chrysanthemum cinerariifolium</name>
    <dbReference type="NCBI Taxonomy" id="118510"/>
    <lineage>
        <taxon>Eukaryota</taxon>
        <taxon>Viridiplantae</taxon>
        <taxon>Streptophyta</taxon>
        <taxon>Embryophyta</taxon>
        <taxon>Tracheophyta</taxon>
        <taxon>Spermatophyta</taxon>
        <taxon>Magnoliopsida</taxon>
        <taxon>eudicotyledons</taxon>
        <taxon>Gunneridae</taxon>
        <taxon>Pentapetalae</taxon>
        <taxon>asterids</taxon>
        <taxon>campanulids</taxon>
        <taxon>Asterales</taxon>
        <taxon>Asteraceae</taxon>
        <taxon>Asteroideae</taxon>
        <taxon>Anthemideae</taxon>
        <taxon>Anthemidinae</taxon>
        <taxon>Tanacetum</taxon>
    </lineage>
</organism>
<protein>
    <submittedName>
        <fullName evidence="2">Uncharacterized protein</fullName>
    </submittedName>
</protein>
<accession>A0A6L2MFR6</accession>
<dbReference type="EMBL" id="BKCJ010006230">
    <property type="protein sequence ID" value="GEU71045.1"/>
    <property type="molecule type" value="Genomic_DNA"/>
</dbReference>
<proteinExistence type="predicted"/>